<dbReference type="Proteomes" id="UP000185596">
    <property type="component" value="Unassembled WGS sequence"/>
</dbReference>
<comment type="caution">
    <text evidence="3">The sequence shown here is derived from an EMBL/GenBank/DDBJ whole genome shotgun (WGS) entry which is preliminary data.</text>
</comment>
<protein>
    <submittedName>
        <fullName evidence="3">Uncharacterized protein</fullName>
    </submittedName>
</protein>
<evidence type="ECO:0000313" key="4">
    <source>
        <dbReference type="Proteomes" id="UP000185596"/>
    </source>
</evidence>
<keyword evidence="2" id="KW-0472">Membrane</keyword>
<evidence type="ECO:0000256" key="2">
    <source>
        <dbReference type="SAM" id="Phobius"/>
    </source>
</evidence>
<reference evidence="3 4" key="1">
    <citation type="submission" date="2016-12" db="EMBL/GenBank/DDBJ databases">
        <title>The draft genome sequence of Actinophytocola sp. 11-183.</title>
        <authorList>
            <person name="Wang W."/>
            <person name="Yuan L."/>
        </authorList>
    </citation>
    <scope>NUCLEOTIDE SEQUENCE [LARGE SCALE GENOMIC DNA]</scope>
    <source>
        <strain evidence="3 4">11-183</strain>
    </source>
</reference>
<dbReference type="AlphaFoldDB" id="A0A1Q8CWE5"/>
<evidence type="ECO:0000256" key="1">
    <source>
        <dbReference type="SAM" id="MobiDB-lite"/>
    </source>
</evidence>
<organism evidence="3 4">
    <name type="scientific">Actinophytocola xanthii</name>
    <dbReference type="NCBI Taxonomy" id="1912961"/>
    <lineage>
        <taxon>Bacteria</taxon>
        <taxon>Bacillati</taxon>
        <taxon>Actinomycetota</taxon>
        <taxon>Actinomycetes</taxon>
        <taxon>Pseudonocardiales</taxon>
        <taxon>Pseudonocardiaceae</taxon>
    </lineage>
</organism>
<feature type="compositionally biased region" description="Basic and acidic residues" evidence="1">
    <location>
        <begin position="90"/>
        <end position="103"/>
    </location>
</feature>
<feature type="region of interest" description="Disordered" evidence="1">
    <location>
        <begin position="83"/>
        <end position="103"/>
    </location>
</feature>
<keyword evidence="2" id="KW-0812">Transmembrane</keyword>
<accession>A0A1Q8CWE5</accession>
<gene>
    <name evidence="3" type="ORF">BU204_05235</name>
</gene>
<proteinExistence type="predicted"/>
<sequence length="103" mass="11207">MATHPAPHEGGHVLIAVHQERHNRGQDSDKADRGDRAFVRDLLRDIERVTVCGLGIVAATWWPYAGVVALGVGAAGAIARGASRYRAHRVNSDRGDPREHPTR</sequence>
<dbReference type="EMBL" id="MSIE01000006">
    <property type="protein sequence ID" value="OLF18666.1"/>
    <property type="molecule type" value="Genomic_DNA"/>
</dbReference>
<keyword evidence="2" id="KW-1133">Transmembrane helix</keyword>
<keyword evidence="4" id="KW-1185">Reference proteome</keyword>
<name>A0A1Q8CWE5_9PSEU</name>
<feature type="transmembrane region" description="Helical" evidence="2">
    <location>
        <begin position="61"/>
        <end position="79"/>
    </location>
</feature>
<evidence type="ECO:0000313" key="3">
    <source>
        <dbReference type="EMBL" id="OLF18666.1"/>
    </source>
</evidence>